<dbReference type="EMBL" id="WGGT01000027">
    <property type="protein sequence ID" value="MVQ47244.1"/>
    <property type="molecule type" value="Genomic_DNA"/>
</dbReference>
<protein>
    <submittedName>
        <fullName evidence="2">Uncharacterized protein</fullName>
    </submittedName>
</protein>
<organism evidence="2 3">
    <name type="scientific">Roseburia intestinalis</name>
    <dbReference type="NCBI Taxonomy" id="166486"/>
    <lineage>
        <taxon>Bacteria</taxon>
        <taxon>Bacillati</taxon>
        <taxon>Bacillota</taxon>
        <taxon>Clostridia</taxon>
        <taxon>Lachnospirales</taxon>
        <taxon>Lachnospiraceae</taxon>
        <taxon>Roseburia</taxon>
    </lineage>
</organism>
<evidence type="ECO:0000313" key="2">
    <source>
        <dbReference type="EMBL" id="MVQ47244.1"/>
    </source>
</evidence>
<sequence length="203" mass="23842">MGINEIVRNCNDLPSEQDLMILRDHIRKRYTKKFEGPNKLFESFFKASTLITIVMTIILYSLTLTESETEKNVWMIHIIILIICLCLMTCCLLLRNLSLVIHEYLLLGKIWKQSHVSAAEKRKITIGCYRELLQFQEMSVEKRHSKLAVFVPVETTDGKPVYIRTRERHILFEKLEAGVEYKIFSLDDKKIYIVPYIENALML</sequence>
<dbReference type="RefSeq" id="WP_157351030.1">
    <property type="nucleotide sequence ID" value="NZ_WGGT01000027.1"/>
</dbReference>
<comment type="caution">
    <text evidence="2">The sequence shown here is derived from an EMBL/GenBank/DDBJ whole genome shotgun (WGS) entry which is preliminary data.</text>
</comment>
<reference evidence="2 3" key="1">
    <citation type="submission" date="2019-10" db="EMBL/GenBank/DDBJ databases">
        <title>Roseburia spp. ameliorate alcoholic fatty liver via restoration of gut barrier function.</title>
        <authorList>
            <person name="Seo B."/>
            <person name="Ko G."/>
        </authorList>
    </citation>
    <scope>NUCLEOTIDE SEQUENCE [LARGE SCALE GENOMIC DNA]</scope>
    <source>
        <strain evidence="2 3">SNUG30017</strain>
    </source>
</reference>
<dbReference type="AlphaFoldDB" id="A0A6L6XJA3"/>
<gene>
    <name evidence="2" type="ORF">GCK47_16525</name>
</gene>
<dbReference type="Proteomes" id="UP000479531">
    <property type="component" value="Unassembled WGS sequence"/>
</dbReference>
<proteinExistence type="predicted"/>
<keyword evidence="1" id="KW-0812">Transmembrane</keyword>
<feature type="transmembrane region" description="Helical" evidence="1">
    <location>
        <begin position="43"/>
        <end position="62"/>
    </location>
</feature>
<accession>A0A6L6XJA3</accession>
<evidence type="ECO:0000313" key="3">
    <source>
        <dbReference type="Proteomes" id="UP000479531"/>
    </source>
</evidence>
<feature type="transmembrane region" description="Helical" evidence="1">
    <location>
        <begin position="74"/>
        <end position="94"/>
    </location>
</feature>
<evidence type="ECO:0000256" key="1">
    <source>
        <dbReference type="SAM" id="Phobius"/>
    </source>
</evidence>
<keyword evidence="1" id="KW-1133">Transmembrane helix</keyword>
<keyword evidence="1" id="KW-0472">Membrane</keyword>
<name>A0A6L6XJA3_9FIRM</name>